<dbReference type="SUPFAM" id="SSF102705">
    <property type="entry name" value="NIF3 (NGG1p interacting factor 3)-like"/>
    <property type="match status" value="1"/>
</dbReference>
<dbReference type="STRING" id="44252.DJ90_3956"/>
<protein>
    <recommendedName>
        <fullName evidence="2">GTP cyclohydrolase 1 type 2 homolog</fullName>
    </recommendedName>
</protein>
<proteinExistence type="inferred from homology"/>
<feature type="binding site" evidence="4">
    <location>
        <position position="229"/>
    </location>
    <ligand>
        <name>a divalent metal cation</name>
        <dbReference type="ChEBI" id="CHEBI:60240"/>
        <label>1</label>
    </ligand>
</feature>
<dbReference type="PANTHER" id="PTHR13799">
    <property type="entry name" value="NGG1 INTERACTING FACTOR 3"/>
    <property type="match status" value="1"/>
</dbReference>
<accession>A0A090ZKB9</accession>
<gene>
    <name evidence="5" type="ORF">DJ90_3956</name>
</gene>
<dbReference type="Pfam" id="PF01784">
    <property type="entry name" value="DUF34_NIF3"/>
    <property type="match status" value="1"/>
</dbReference>
<evidence type="ECO:0000313" key="6">
    <source>
        <dbReference type="Proteomes" id="UP000029278"/>
    </source>
</evidence>
<keyword evidence="3 4" id="KW-0479">Metal-binding</keyword>
<name>A0A090ZKB9_PAEMA</name>
<dbReference type="PATRIC" id="fig|44252.3.peg.1059"/>
<comment type="caution">
    <text evidence="5">The sequence shown here is derived from an EMBL/GenBank/DDBJ whole genome shotgun (WGS) entry which is preliminary data.</text>
</comment>
<keyword evidence="6" id="KW-1185">Reference proteome</keyword>
<dbReference type="AlphaFoldDB" id="A0A090ZKB9"/>
<dbReference type="Proteomes" id="UP000029278">
    <property type="component" value="Unassembled WGS sequence"/>
</dbReference>
<dbReference type="GO" id="GO:0005737">
    <property type="term" value="C:cytoplasm"/>
    <property type="evidence" value="ECO:0007669"/>
    <property type="project" value="TreeGrafter"/>
</dbReference>
<evidence type="ECO:0000256" key="3">
    <source>
        <dbReference type="ARBA" id="ARBA00022723"/>
    </source>
</evidence>
<evidence type="ECO:0000256" key="2">
    <source>
        <dbReference type="ARBA" id="ARBA00022112"/>
    </source>
</evidence>
<comment type="similarity">
    <text evidence="1">Belongs to the GTP cyclohydrolase I type 2/NIF3 family.</text>
</comment>
<evidence type="ECO:0000313" key="5">
    <source>
        <dbReference type="EMBL" id="KFN10705.1"/>
    </source>
</evidence>
<dbReference type="InterPro" id="IPR002678">
    <property type="entry name" value="DUF34/NIF3"/>
</dbReference>
<dbReference type="GeneID" id="77006981"/>
<dbReference type="Gene3D" id="3.40.1390.30">
    <property type="entry name" value="NIF3 (NGG1p interacting factor 3)-like"/>
    <property type="match status" value="2"/>
</dbReference>
<dbReference type="RefSeq" id="WP_036622687.1">
    <property type="nucleotide sequence ID" value="NZ_CP086393.1"/>
</dbReference>
<feature type="binding site" evidence="4">
    <location>
        <position position="233"/>
    </location>
    <ligand>
        <name>a divalent metal cation</name>
        <dbReference type="ChEBI" id="CHEBI:60240"/>
        <label>1</label>
    </ligand>
</feature>
<dbReference type="OrthoDB" id="1116574at2"/>
<organism evidence="5 6">
    <name type="scientific">Paenibacillus macerans</name>
    <name type="common">Bacillus macerans</name>
    <dbReference type="NCBI Taxonomy" id="44252"/>
    <lineage>
        <taxon>Bacteria</taxon>
        <taxon>Bacillati</taxon>
        <taxon>Bacillota</taxon>
        <taxon>Bacilli</taxon>
        <taxon>Bacillales</taxon>
        <taxon>Paenibacillaceae</taxon>
        <taxon>Paenibacillus</taxon>
    </lineage>
</organism>
<sequence>MAIRIRDVIGKLTEEGGALGEESVDRLETGNFLAEVEAIATAFMASQQVLERAVALGVNLLITHEGLFYSHRPGKQPAANDPVVRQKRRLIEESGIAVYRFHDGIHRYEPDGIMAGFVEEAGWEAYVKEYQPAAAILELPPTPLADIAQHLRTKLEAPFVRFVGDARTVCSRVGLLVGYRGGGELAIPLFAERGVDLVVAGEGPEWETPEYVRDAAHQGLNRALLVLGHGPSEAPGMKYLAKRLQAAFPSVPVHFLADQPLFQIIG</sequence>
<dbReference type="EMBL" id="JMQA01000017">
    <property type="protein sequence ID" value="KFN10705.1"/>
    <property type="molecule type" value="Genomic_DNA"/>
</dbReference>
<dbReference type="PANTHER" id="PTHR13799:SF14">
    <property type="entry name" value="GTP CYCLOHYDROLASE 1 TYPE 2 HOMOLOG"/>
    <property type="match status" value="1"/>
</dbReference>
<dbReference type="InterPro" id="IPR036069">
    <property type="entry name" value="DUF34/NIF3_sf"/>
</dbReference>
<feature type="binding site" evidence="4">
    <location>
        <position position="64"/>
    </location>
    <ligand>
        <name>a divalent metal cation</name>
        <dbReference type="ChEBI" id="CHEBI:60240"/>
        <label>2</label>
    </ligand>
</feature>
<evidence type="ECO:0000256" key="4">
    <source>
        <dbReference type="PIRSR" id="PIRSR602678-1"/>
    </source>
</evidence>
<reference evidence="5 6" key="1">
    <citation type="submission" date="2014-04" db="EMBL/GenBank/DDBJ databases">
        <authorList>
            <person name="Bishop-Lilly K.A."/>
            <person name="Broomall S.M."/>
            <person name="Chain P.S."/>
            <person name="Chertkov O."/>
            <person name="Coyne S.R."/>
            <person name="Daligault H.E."/>
            <person name="Davenport K.W."/>
            <person name="Erkkila T."/>
            <person name="Frey K.G."/>
            <person name="Gibbons H.S."/>
            <person name="Gu W."/>
            <person name="Jaissle J."/>
            <person name="Johnson S.L."/>
            <person name="Koroleva G.I."/>
            <person name="Ladner J.T."/>
            <person name="Lo C.-C."/>
            <person name="Minogue T.D."/>
            <person name="Munk C."/>
            <person name="Palacios G.F."/>
            <person name="Redden C.L."/>
            <person name="Rosenzweig C.N."/>
            <person name="Scholz M.B."/>
            <person name="Teshima H."/>
            <person name="Xu Y."/>
        </authorList>
    </citation>
    <scope>NUCLEOTIDE SEQUENCE [LARGE SCALE GENOMIC DNA]</scope>
    <source>
        <strain evidence="5 6">8244</strain>
    </source>
</reference>
<dbReference type="HOGENOM" id="CLU_089937_1_0_9"/>
<evidence type="ECO:0000256" key="1">
    <source>
        <dbReference type="ARBA" id="ARBA00006964"/>
    </source>
</evidence>
<dbReference type="GO" id="GO:0046872">
    <property type="term" value="F:metal ion binding"/>
    <property type="evidence" value="ECO:0007669"/>
    <property type="project" value="UniProtKB-KW"/>
</dbReference>